<keyword evidence="2" id="KW-1185">Reference proteome</keyword>
<gene>
    <name evidence="1" type="ORF">Pla175_42610</name>
</gene>
<dbReference type="KEGG" id="pnd:Pla175_42610"/>
<evidence type="ECO:0000313" key="2">
    <source>
        <dbReference type="Proteomes" id="UP000317429"/>
    </source>
</evidence>
<dbReference type="EMBL" id="CP036291">
    <property type="protein sequence ID" value="QDU90848.1"/>
    <property type="molecule type" value="Genomic_DNA"/>
</dbReference>
<proteinExistence type="predicted"/>
<reference evidence="1 2" key="1">
    <citation type="submission" date="2019-02" db="EMBL/GenBank/DDBJ databases">
        <title>Deep-cultivation of Planctomycetes and their phenomic and genomic characterization uncovers novel biology.</title>
        <authorList>
            <person name="Wiegand S."/>
            <person name="Jogler M."/>
            <person name="Boedeker C."/>
            <person name="Pinto D."/>
            <person name="Vollmers J."/>
            <person name="Rivas-Marin E."/>
            <person name="Kohn T."/>
            <person name="Peeters S.H."/>
            <person name="Heuer A."/>
            <person name="Rast P."/>
            <person name="Oberbeckmann S."/>
            <person name="Bunk B."/>
            <person name="Jeske O."/>
            <person name="Meyerdierks A."/>
            <person name="Storesund J.E."/>
            <person name="Kallscheuer N."/>
            <person name="Luecker S."/>
            <person name="Lage O.M."/>
            <person name="Pohl T."/>
            <person name="Merkel B.J."/>
            <person name="Hornburger P."/>
            <person name="Mueller R.-W."/>
            <person name="Bruemmer F."/>
            <person name="Labrenz M."/>
            <person name="Spormann A.M."/>
            <person name="Op den Camp H."/>
            <person name="Overmann J."/>
            <person name="Amann R."/>
            <person name="Jetten M.S.M."/>
            <person name="Mascher T."/>
            <person name="Medema M.H."/>
            <person name="Devos D.P."/>
            <person name="Kaster A.-K."/>
            <person name="Ovreas L."/>
            <person name="Rohde M."/>
            <person name="Galperin M.Y."/>
            <person name="Jogler C."/>
        </authorList>
    </citation>
    <scope>NUCLEOTIDE SEQUENCE [LARGE SCALE GENOMIC DNA]</scope>
    <source>
        <strain evidence="1 2">Pla175</strain>
    </source>
</reference>
<dbReference type="Proteomes" id="UP000317429">
    <property type="component" value="Chromosome"/>
</dbReference>
<name>A0A518DH93_9BACT</name>
<sequence length="31" mass="3526">MTMASKLREQALKCDAAKSMEMGRLFHRTAL</sequence>
<evidence type="ECO:0000313" key="1">
    <source>
        <dbReference type="EMBL" id="QDU90848.1"/>
    </source>
</evidence>
<organism evidence="1 2">
    <name type="scientific">Pirellulimonas nuda</name>
    <dbReference type="NCBI Taxonomy" id="2528009"/>
    <lineage>
        <taxon>Bacteria</taxon>
        <taxon>Pseudomonadati</taxon>
        <taxon>Planctomycetota</taxon>
        <taxon>Planctomycetia</taxon>
        <taxon>Pirellulales</taxon>
        <taxon>Lacipirellulaceae</taxon>
        <taxon>Pirellulimonas</taxon>
    </lineage>
</organism>
<protein>
    <submittedName>
        <fullName evidence="1">Uncharacterized protein</fullName>
    </submittedName>
</protein>
<dbReference type="AlphaFoldDB" id="A0A518DH93"/>
<accession>A0A518DH93</accession>